<proteinExistence type="predicted"/>
<dbReference type="Proteomes" id="UP001156629">
    <property type="component" value="Unassembled WGS sequence"/>
</dbReference>
<comment type="caution">
    <text evidence="1">The sequence shown here is derived from an EMBL/GenBank/DDBJ whole genome shotgun (WGS) entry which is preliminary data.</text>
</comment>
<reference evidence="2" key="1">
    <citation type="journal article" date="2019" name="Int. J. Syst. Evol. Microbiol.">
        <title>The Global Catalogue of Microorganisms (GCM) 10K type strain sequencing project: providing services to taxonomists for standard genome sequencing and annotation.</title>
        <authorList>
            <consortium name="The Broad Institute Genomics Platform"/>
            <consortium name="The Broad Institute Genome Sequencing Center for Infectious Disease"/>
            <person name="Wu L."/>
            <person name="Ma J."/>
        </authorList>
    </citation>
    <scope>NUCLEOTIDE SEQUENCE [LARGE SCALE GENOMIC DNA]</scope>
    <source>
        <strain evidence="2">NBRC 3266</strain>
    </source>
</reference>
<gene>
    <name evidence="1" type="ORF">GCM10007870_29600</name>
</gene>
<evidence type="ECO:0000313" key="2">
    <source>
        <dbReference type="Proteomes" id="UP001156629"/>
    </source>
</evidence>
<organism evidence="1 2">
    <name type="scientific">Gluconobacter kondonii</name>
    <dbReference type="NCBI Taxonomy" id="941463"/>
    <lineage>
        <taxon>Bacteria</taxon>
        <taxon>Pseudomonadati</taxon>
        <taxon>Pseudomonadota</taxon>
        <taxon>Alphaproteobacteria</taxon>
        <taxon>Acetobacterales</taxon>
        <taxon>Acetobacteraceae</taxon>
        <taxon>Gluconobacter</taxon>
    </lineage>
</organism>
<sequence length="109" mass="11933">MPDIEPPPPKERPIKHAYCYRSGKIEFGAALPEGTRPLGKARSARKLREIVTVNARHHYDGTTLLVPGAPEADTEDDAIAAYCYFRDVVSMRLAGQSGWPARQGSQPAS</sequence>
<keyword evidence="2" id="KW-1185">Reference proteome</keyword>
<accession>A0ABQ5WWC9</accession>
<dbReference type="EMBL" id="BSNV01000051">
    <property type="protein sequence ID" value="GLQ67375.1"/>
    <property type="molecule type" value="Genomic_DNA"/>
</dbReference>
<evidence type="ECO:0008006" key="3">
    <source>
        <dbReference type="Google" id="ProtNLM"/>
    </source>
</evidence>
<protein>
    <recommendedName>
        <fullName evidence="3">Host nuclease inhibitor protein</fullName>
    </recommendedName>
</protein>
<evidence type="ECO:0000313" key="1">
    <source>
        <dbReference type="EMBL" id="GLQ67375.1"/>
    </source>
</evidence>
<name>A0ABQ5WWC9_9PROT</name>